<dbReference type="Gene3D" id="1.25.40.10">
    <property type="entry name" value="Tetratricopeptide repeat domain"/>
    <property type="match status" value="2"/>
</dbReference>
<dbReference type="STRING" id="69771.A0A1V6PC76"/>
<proteinExistence type="predicted"/>
<gene>
    <name evidence="3" type="ORF">PENDEC_c011G07231</name>
</gene>
<evidence type="ECO:0008006" key="5">
    <source>
        <dbReference type="Google" id="ProtNLM"/>
    </source>
</evidence>
<dbReference type="PROSITE" id="PS51375">
    <property type="entry name" value="PPR"/>
    <property type="match status" value="1"/>
</dbReference>
<dbReference type="OrthoDB" id="3026777at2759"/>
<comment type="caution">
    <text evidence="3">The sequence shown here is derived from an EMBL/GenBank/DDBJ whole genome shotgun (WGS) entry which is preliminary data.</text>
</comment>
<dbReference type="PANTHER" id="PTHR47938:SF35">
    <property type="entry name" value="PENTATRICOPEPTIDE REPEAT-CONTAINING PROTEIN 4, MITOCHONDRIAL-RELATED"/>
    <property type="match status" value="1"/>
</dbReference>
<dbReference type="GO" id="GO:0003729">
    <property type="term" value="F:mRNA binding"/>
    <property type="evidence" value="ECO:0007669"/>
    <property type="project" value="TreeGrafter"/>
</dbReference>
<feature type="region of interest" description="Disordered" evidence="2">
    <location>
        <begin position="89"/>
        <end position="117"/>
    </location>
</feature>
<evidence type="ECO:0000313" key="4">
    <source>
        <dbReference type="Proteomes" id="UP000191522"/>
    </source>
</evidence>
<reference evidence="4" key="1">
    <citation type="journal article" date="2017" name="Nat. Microbiol.">
        <title>Global analysis of biosynthetic gene clusters reveals vast potential of secondary metabolite production in Penicillium species.</title>
        <authorList>
            <person name="Nielsen J.C."/>
            <person name="Grijseels S."/>
            <person name="Prigent S."/>
            <person name="Ji B."/>
            <person name="Dainat J."/>
            <person name="Nielsen K.F."/>
            <person name="Frisvad J.C."/>
            <person name="Workman M."/>
            <person name="Nielsen J."/>
        </authorList>
    </citation>
    <scope>NUCLEOTIDE SEQUENCE [LARGE SCALE GENOMIC DNA]</scope>
    <source>
        <strain evidence="4">IBT 11843</strain>
    </source>
</reference>
<dbReference type="PANTHER" id="PTHR47938">
    <property type="entry name" value="RESPIRATORY COMPLEX I CHAPERONE (CIA84), PUTATIVE (AFU_ORTHOLOGUE AFUA_2G06020)-RELATED"/>
    <property type="match status" value="1"/>
</dbReference>
<dbReference type="GO" id="GO:0005739">
    <property type="term" value="C:mitochondrion"/>
    <property type="evidence" value="ECO:0007669"/>
    <property type="project" value="TreeGrafter"/>
</dbReference>
<feature type="compositionally biased region" description="Basic and acidic residues" evidence="2">
    <location>
        <begin position="993"/>
        <end position="1010"/>
    </location>
</feature>
<feature type="repeat" description="PPR" evidence="1">
    <location>
        <begin position="354"/>
        <end position="384"/>
    </location>
</feature>
<dbReference type="NCBIfam" id="TIGR00756">
    <property type="entry name" value="PPR"/>
    <property type="match status" value="1"/>
</dbReference>
<dbReference type="InterPro" id="IPR011990">
    <property type="entry name" value="TPR-like_helical_dom_sf"/>
</dbReference>
<dbReference type="InterPro" id="IPR002885">
    <property type="entry name" value="PPR_rpt"/>
</dbReference>
<dbReference type="EMBL" id="MDYL01000011">
    <property type="protein sequence ID" value="OQD74423.1"/>
    <property type="molecule type" value="Genomic_DNA"/>
</dbReference>
<feature type="region of interest" description="Disordered" evidence="2">
    <location>
        <begin position="989"/>
        <end position="1010"/>
    </location>
</feature>
<evidence type="ECO:0000256" key="1">
    <source>
        <dbReference type="PROSITE-ProRule" id="PRU00708"/>
    </source>
</evidence>
<keyword evidence="4" id="KW-1185">Reference proteome</keyword>
<dbReference type="OMA" id="APVGFWQ"/>
<protein>
    <recommendedName>
        <fullName evidence="5">Pentatricopeptide repeat protein</fullName>
    </recommendedName>
</protein>
<evidence type="ECO:0000256" key="2">
    <source>
        <dbReference type="SAM" id="MobiDB-lite"/>
    </source>
</evidence>
<dbReference type="Pfam" id="PF01535">
    <property type="entry name" value="PPR"/>
    <property type="match status" value="1"/>
</dbReference>
<dbReference type="Proteomes" id="UP000191522">
    <property type="component" value="Unassembled WGS sequence"/>
</dbReference>
<evidence type="ECO:0000313" key="3">
    <source>
        <dbReference type="EMBL" id="OQD74423.1"/>
    </source>
</evidence>
<dbReference type="PROSITE" id="PS51257">
    <property type="entry name" value="PROKAR_LIPOPROTEIN"/>
    <property type="match status" value="1"/>
</dbReference>
<dbReference type="AlphaFoldDB" id="A0A1V6PC76"/>
<organism evidence="3 4">
    <name type="scientific">Penicillium decumbens</name>
    <dbReference type="NCBI Taxonomy" id="69771"/>
    <lineage>
        <taxon>Eukaryota</taxon>
        <taxon>Fungi</taxon>
        <taxon>Dikarya</taxon>
        <taxon>Ascomycota</taxon>
        <taxon>Pezizomycotina</taxon>
        <taxon>Eurotiomycetes</taxon>
        <taxon>Eurotiomycetidae</taxon>
        <taxon>Eurotiales</taxon>
        <taxon>Aspergillaceae</taxon>
        <taxon>Penicillium</taxon>
    </lineage>
</organism>
<sequence length="1010" mass="115067">MFAKAANSTPTVPSRNALRTLRQLALAGGTVGGCCALAAVTYDVHRRIRVAEQIIENKRIIHTSAPNYDAKASAQRLAHMMEAAEAGTFTGLESMKRKKPQAEDAAEESSDSPRPGYVSLHDLPPQFADIPLGLFNYTGSGSGSGSALRNEARNRKQLAFEAKRANRSVSLGRVPLDEQIRQMVLQGKEIQATNMFIKEHTEKKVPSGISWDRQELAYHLFTENCKKGNVFIARTLFHRMESITSIDSDIWAMMMHLLAKEGHVEAVCAIYGKYRLKLEVPVHLMEVILRCLLESRRLSLAKWFFYNNIKHDVDGGLCGAYLDGVWKKARSTDLLAAEFRLTLKRLSDLERNPTEKVFNPMIKAFIDSGKLEDAEKLVADMPEKWNVSPGCRSIGLLLYGRAALCDWESVMDGLYAMHERGLTGETRNFARVFDRLLLEYYPTHSGRETFNFIINSIDDFNIVPDRVLHRHIIEALVERGDYDMIKHITRLSHERGWKTGIERSAMDKILRARRVMMQKTPIGSWNLIKAAKRQYGMVASSRRILGTTTEAYNLDGDTLSPVRRNADANFSENMDHFALKKSINLYMPLEKRMEQFIHAGRFAAAKETYDKAVGSDHPVEPIHLKLAAVAHILENGSSDLEEVRQTIRKQWLKWKTRPTVRYTRPFPYFVPFFFQQIIQLDKFKVSESTLYKSALLEFYDICADTPTLIVKNHASTALTRRLIQEGRHSLAIEILKALYKSRWRKSHSFDQVQLKMLFRAFAEEQQLHIRGIWWCISTVLTRYERVSRFFVAEAERLLPMLERRVAGVSSNDLDVIQQLVELLRQKAASDDPTLFAVSREQKRKMRTKLAFPHRVTSHGYLPDKPVKAMLAKFDEEVEFDLLDRATDPNADDVLQWWEEGSVSGVHRLPPEHPDYPEPTLRDEKAKSAAYVDDLRHKQDLPPVLAAYVKYAMATAILVLYLDVVSTVALPTSDLSPSLQATAIGVPLGRKKRDREQQEKKFVPKEDLVAA</sequence>
<name>A0A1V6PC76_PENDC</name>
<accession>A0A1V6PC76</accession>
<dbReference type="GO" id="GO:0140053">
    <property type="term" value="P:mitochondrial gene expression"/>
    <property type="evidence" value="ECO:0007669"/>
    <property type="project" value="TreeGrafter"/>
</dbReference>